<evidence type="ECO:0000313" key="2">
    <source>
        <dbReference type="Proteomes" id="UP000244904"/>
    </source>
</evidence>
<reference evidence="2" key="1">
    <citation type="submission" date="2018-03" db="EMBL/GenBank/DDBJ databases">
        <authorList>
            <person name="Rodrigo-Torres L."/>
            <person name="Arahal R. D."/>
            <person name="Lucena T."/>
        </authorList>
    </citation>
    <scope>NUCLEOTIDE SEQUENCE [LARGE SCALE GENOMIC DNA]</scope>
    <source>
        <strain evidence="2">CECT 8871</strain>
    </source>
</reference>
<dbReference type="Pfam" id="PF12915">
    <property type="entry name" value="DUF3833"/>
    <property type="match status" value="1"/>
</dbReference>
<dbReference type="Proteomes" id="UP000244904">
    <property type="component" value="Unassembled WGS sequence"/>
</dbReference>
<keyword evidence="2" id="KW-1185">Reference proteome</keyword>
<evidence type="ECO:0008006" key="3">
    <source>
        <dbReference type="Google" id="ProtNLM"/>
    </source>
</evidence>
<sequence length="186" mass="20532">MTLLWIALGAGMMLAAFAAFGRFAGFHAQRPEDYAKTGQAIDLRRDLSGPILCEGVIYGPTGRVVSRFVGDFHARWNGNHGIMEERFAYDSGRSQTRVWQLHLNDDGTLQAAADDLVGAGQGRQSGSAACLNYRIRLEEDAGGHVLNVRDWMYLAPNGTIVNRSQFRKYGLKVGELVATMRRKEVA</sequence>
<organism evidence="1 2">
    <name type="scientific">Pseudoprimorskyibacter insulae</name>
    <dbReference type="NCBI Taxonomy" id="1695997"/>
    <lineage>
        <taxon>Bacteria</taxon>
        <taxon>Pseudomonadati</taxon>
        <taxon>Pseudomonadota</taxon>
        <taxon>Alphaproteobacteria</taxon>
        <taxon>Rhodobacterales</taxon>
        <taxon>Paracoccaceae</taxon>
        <taxon>Pseudoprimorskyibacter</taxon>
    </lineage>
</organism>
<proteinExistence type="predicted"/>
<dbReference type="OrthoDB" id="5296954at2"/>
<dbReference type="AlphaFoldDB" id="A0A2R8AUF2"/>
<dbReference type="RefSeq" id="WP_108885520.1">
    <property type="nucleotide sequence ID" value="NZ_OMOJ01000002.1"/>
</dbReference>
<evidence type="ECO:0000313" key="1">
    <source>
        <dbReference type="EMBL" id="SPF79668.1"/>
    </source>
</evidence>
<gene>
    <name evidence="1" type="ORF">PRI8871_01465</name>
</gene>
<name>A0A2R8AUF2_9RHOB</name>
<protein>
    <recommendedName>
        <fullName evidence="3">DUF3833 domain-containing protein</fullName>
    </recommendedName>
</protein>
<dbReference type="EMBL" id="OMOJ01000002">
    <property type="protein sequence ID" value="SPF79668.1"/>
    <property type="molecule type" value="Genomic_DNA"/>
</dbReference>
<accession>A0A2R8AUF2</accession>
<dbReference type="InterPro" id="IPR024409">
    <property type="entry name" value="DUF3833"/>
</dbReference>